<organism evidence="1 2">
    <name type="scientific">Ephemerocybe angulata</name>
    <dbReference type="NCBI Taxonomy" id="980116"/>
    <lineage>
        <taxon>Eukaryota</taxon>
        <taxon>Fungi</taxon>
        <taxon>Dikarya</taxon>
        <taxon>Basidiomycota</taxon>
        <taxon>Agaricomycotina</taxon>
        <taxon>Agaricomycetes</taxon>
        <taxon>Agaricomycetidae</taxon>
        <taxon>Agaricales</taxon>
        <taxon>Agaricineae</taxon>
        <taxon>Psathyrellaceae</taxon>
        <taxon>Ephemerocybe</taxon>
    </lineage>
</organism>
<keyword evidence="2" id="KW-1185">Reference proteome</keyword>
<name>A0A8H5FC72_9AGAR</name>
<dbReference type="Proteomes" id="UP000541558">
    <property type="component" value="Unassembled WGS sequence"/>
</dbReference>
<dbReference type="OrthoDB" id="8062037at2759"/>
<sequence length="181" mass="20123">MDLPNNPGAPGSVDRDLMFDLMCAVPMYSGGRTEEQRIQALLADLAQVDEKRLTELGHKEGSCSICLQPFLSVLAEQEMAEAMDSPAYANHELGVCQLDQKYHPRLTGVHFSLVKWIQEGKDSCPMCRKAIFDPDAIEDKPRMIVYGATERLLEHYRAQGMTVEVGSMRTAGPSRSNAQYS</sequence>
<proteinExistence type="predicted"/>
<protein>
    <recommendedName>
        <fullName evidence="3">RING-type domain-containing protein</fullName>
    </recommendedName>
</protein>
<evidence type="ECO:0000313" key="1">
    <source>
        <dbReference type="EMBL" id="KAF5331675.1"/>
    </source>
</evidence>
<evidence type="ECO:0008006" key="3">
    <source>
        <dbReference type="Google" id="ProtNLM"/>
    </source>
</evidence>
<evidence type="ECO:0000313" key="2">
    <source>
        <dbReference type="Proteomes" id="UP000541558"/>
    </source>
</evidence>
<dbReference type="EMBL" id="JAACJK010000113">
    <property type="protein sequence ID" value="KAF5331675.1"/>
    <property type="molecule type" value="Genomic_DNA"/>
</dbReference>
<reference evidence="1 2" key="1">
    <citation type="journal article" date="2020" name="ISME J.">
        <title>Uncovering the hidden diversity of litter-decomposition mechanisms in mushroom-forming fungi.</title>
        <authorList>
            <person name="Floudas D."/>
            <person name="Bentzer J."/>
            <person name="Ahren D."/>
            <person name="Johansson T."/>
            <person name="Persson P."/>
            <person name="Tunlid A."/>
        </authorList>
    </citation>
    <scope>NUCLEOTIDE SEQUENCE [LARGE SCALE GENOMIC DNA]</scope>
    <source>
        <strain evidence="1 2">CBS 175.51</strain>
    </source>
</reference>
<dbReference type="AlphaFoldDB" id="A0A8H5FC72"/>
<accession>A0A8H5FC72</accession>
<comment type="caution">
    <text evidence="1">The sequence shown here is derived from an EMBL/GenBank/DDBJ whole genome shotgun (WGS) entry which is preliminary data.</text>
</comment>
<gene>
    <name evidence="1" type="ORF">D9611_007710</name>
</gene>